<dbReference type="InterPro" id="IPR007815">
    <property type="entry name" value="Emycin_Estase"/>
</dbReference>
<reference evidence="1 2" key="1">
    <citation type="submission" date="2021-03" db="EMBL/GenBank/DDBJ databases">
        <title>Assistant Professor.</title>
        <authorList>
            <person name="Huq M.A."/>
        </authorList>
    </citation>
    <scope>NUCLEOTIDE SEQUENCE [LARGE SCALE GENOMIC DNA]</scope>
    <source>
        <strain evidence="1 2">MAH-29</strain>
    </source>
</reference>
<evidence type="ECO:0000313" key="2">
    <source>
        <dbReference type="Proteomes" id="UP000677244"/>
    </source>
</evidence>
<dbReference type="SUPFAM" id="SSF159501">
    <property type="entry name" value="EreA/ChaN-like"/>
    <property type="match status" value="1"/>
</dbReference>
<comment type="caution">
    <text evidence="1">The sequence shown here is derived from an EMBL/GenBank/DDBJ whole genome shotgun (WGS) entry which is preliminary data.</text>
</comment>
<dbReference type="Gene3D" id="3.40.1660.10">
    <property type="entry name" value="EreA-like (biosynthetic domain)"/>
    <property type="match status" value="1"/>
</dbReference>
<keyword evidence="2" id="KW-1185">Reference proteome</keyword>
<organism evidence="1 2">
    <name type="scientific">Niastella soli</name>
    <dbReference type="NCBI Taxonomy" id="2821487"/>
    <lineage>
        <taxon>Bacteria</taxon>
        <taxon>Pseudomonadati</taxon>
        <taxon>Bacteroidota</taxon>
        <taxon>Chitinophagia</taxon>
        <taxon>Chitinophagales</taxon>
        <taxon>Chitinophagaceae</taxon>
        <taxon>Niastella</taxon>
    </lineage>
</organism>
<protein>
    <submittedName>
        <fullName evidence="1">Erythromycin esterase family protein</fullName>
    </submittedName>
</protein>
<gene>
    <name evidence="1" type="ORF">J7I42_04750</name>
</gene>
<dbReference type="RefSeq" id="WP_209137623.1">
    <property type="nucleotide sequence ID" value="NZ_JAGHKO010000001.1"/>
</dbReference>
<sequence length="62" mass="7260">MEIDHRAIGVVYHPKREKYGNYVPTIMSERYDAFMFFDTTQALHPLHLPTGNEMPETYPFGV</sequence>
<evidence type="ECO:0000313" key="1">
    <source>
        <dbReference type="EMBL" id="MBO9199563.1"/>
    </source>
</evidence>
<dbReference type="EMBL" id="JAGHKO010000001">
    <property type="protein sequence ID" value="MBO9199563.1"/>
    <property type="molecule type" value="Genomic_DNA"/>
</dbReference>
<dbReference type="Pfam" id="PF05139">
    <property type="entry name" value="Erythro_esteras"/>
    <property type="match status" value="1"/>
</dbReference>
<proteinExistence type="predicted"/>
<name>A0ABS3YNU8_9BACT</name>
<accession>A0ABS3YNU8</accession>
<dbReference type="Proteomes" id="UP000677244">
    <property type="component" value="Unassembled WGS sequence"/>
</dbReference>